<dbReference type="GO" id="GO:0000036">
    <property type="term" value="F:acyl carrier activity"/>
    <property type="evidence" value="ECO:0007669"/>
    <property type="project" value="TreeGrafter"/>
</dbReference>
<keyword evidence="8" id="KW-0809">Transit peptide</keyword>
<proteinExistence type="inferred from homology"/>
<dbReference type="FunFam" id="3.10.129.10:FF:000014">
    <property type="entry name" value="Acyl-[acyl-carrier-protein] hydrolase"/>
    <property type="match status" value="1"/>
</dbReference>
<dbReference type="Pfam" id="PF01643">
    <property type="entry name" value="Acyl-ACP_TE"/>
    <property type="match status" value="1"/>
</dbReference>
<comment type="caution">
    <text evidence="14">The sequence shown here is derived from an EMBL/GenBank/DDBJ whole genome shotgun (WGS) entry which is preliminary data.</text>
</comment>
<sequence length="402" mass="44688">MAVPATFSSPYFFLTIPAPPSSSSANRQMKLGIFGNKCKFTVTSTILPVFKVYARAGVPSKIDEHAVVDQKSPVETQKNRDWAKFLHQLPGSTSLFGAIQKAAEKQLKLVDPFPFGEIVDGGPIFCQNYNIRSYDLGPNRTASMQTLTNFIQETSLNHLRIRGLLSDGFGSTPEMAKRNLIWVITKFHVVVDRYPSWGETVELDSWVGTNGKNSAHTNCIFRNCKTGEILARSSSLSVMMNKKTRKLSKFPEEFREETKSFVLQCDPLLDENSMKLSKFDEKNMDHVRTGLSPIWNDLDVNQHVSHIKYTGWMLQSVPESILKSLELGAITLEFRRECGLDSVLQSSTSVVDGATDDGSCGADGFKCAHVLRLESGAVVAKGWTQWRPSYANNTPASGECKK</sequence>
<evidence type="ECO:0000256" key="7">
    <source>
        <dbReference type="ARBA" id="ARBA00022832"/>
    </source>
</evidence>
<feature type="domain" description="Acyl-ACP thioesterase N-terminal hotdog" evidence="12">
    <location>
        <begin position="124"/>
        <end position="257"/>
    </location>
</feature>
<dbReference type="EC" id="3.1.2.-" evidence="11"/>
<dbReference type="EMBL" id="JAMYWD010000012">
    <property type="protein sequence ID" value="KAJ4951314.1"/>
    <property type="molecule type" value="Genomic_DNA"/>
</dbReference>
<dbReference type="Gene3D" id="3.10.129.10">
    <property type="entry name" value="Hotdog Thioesterase"/>
    <property type="match status" value="1"/>
</dbReference>
<dbReference type="Proteomes" id="UP001141806">
    <property type="component" value="Unassembled WGS sequence"/>
</dbReference>
<evidence type="ECO:0000256" key="1">
    <source>
        <dbReference type="ARBA" id="ARBA00004229"/>
    </source>
</evidence>
<protein>
    <recommendedName>
        <fullName evidence="11">Acyl-[acyl-carrier-protein] hydrolase</fullName>
        <ecNumber evidence="11">3.1.2.-</ecNumber>
    </recommendedName>
</protein>
<dbReference type="PANTHER" id="PTHR31727:SF2">
    <property type="entry name" value="PALMITOYL-ACYL CARRIER PROTEIN THIOESTERASE, CHLOROPLASTIC"/>
    <property type="match status" value="1"/>
</dbReference>
<dbReference type="InterPro" id="IPR029069">
    <property type="entry name" value="HotDog_dom_sf"/>
</dbReference>
<dbReference type="PANTHER" id="PTHR31727">
    <property type="entry name" value="OLEOYL-ACYL CARRIER PROTEIN THIOESTERASE 1, CHLOROPLASTIC"/>
    <property type="match status" value="1"/>
</dbReference>
<evidence type="ECO:0000256" key="5">
    <source>
        <dbReference type="ARBA" id="ARBA00022640"/>
    </source>
</evidence>
<keyword evidence="4 11" id="KW-0150">Chloroplast</keyword>
<keyword evidence="9 11" id="KW-0443">Lipid metabolism</keyword>
<keyword evidence="7 11" id="KW-0276">Fatty acid metabolism</keyword>
<dbReference type="InterPro" id="IPR045023">
    <property type="entry name" value="FATA/B"/>
</dbReference>
<gene>
    <name evidence="14" type="ORF">NE237_028146</name>
</gene>
<keyword evidence="15" id="KW-1185">Reference proteome</keyword>
<dbReference type="InterPro" id="IPR002864">
    <property type="entry name" value="Acyl-ACP_thioesterase_NHD"/>
</dbReference>
<dbReference type="OrthoDB" id="10430473at2759"/>
<keyword evidence="6 11" id="KW-0378">Hydrolase</keyword>
<keyword evidence="10 11" id="KW-0275">Fatty acid biosynthesis</keyword>
<evidence type="ECO:0000256" key="11">
    <source>
        <dbReference type="RuleBase" id="RU363096"/>
    </source>
</evidence>
<evidence type="ECO:0000256" key="4">
    <source>
        <dbReference type="ARBA" id="ARBA00022528"/>
    </source>
</evidence>
<keyword evidence="5 11" id="KW-0934">Plastid</keyword>
<evidence type="ECO:0000256" key="3">
    <source>
        <dbReference type="ARBA" id="ARBA00022516"/>
    </source>
</evidence>
<dbReference type="Pfam" id="PF20791">
    <property type="entry name" value="Acyl-ACP_TE_C"/>
    <property type="match status" value="1"/>
</dbReference>
<evidence type="ECO:0000313" key="14">
    <source>
        <dbReference type="EMBL" id="KAJ4951314.1"/>
    </source>
</evidence>
<organism evidence="14 15">
    <name type="scientific">Protea cynaroides</name>
    <dbReference type="NCBI Taxonomy" id="273540"/>
    <lineage>
        <taxon>Eukaryota</taxon>
        <taxon>Viridiplantae</taxon>
        <taxon>Streptophyta</taxon>
        <taxon>Embryophyta</taxon>
        <taxon>Tracheophyta</taxon>
        <taxon>Spermatophyta</taxon>
        <taxon>Magnoliopsida</taxon>
        <taxon>Proteales</taxon>
        <taxon>Proteaceae</taxon>
        <taxon>Protea</taxon>
    </lineage>
</organism>
<evidence type="ECO:0000256" key="9">
    <source>
        <dbReference type="ARBA" id="ARBA00023098"/>
    </source>
</evidence>
<evidence type="ECO:0000256" key="8">
    <source>
        <dbReference type="ARBA" id="ARBA00022946"/>
    </source>
</evidence>
<evidence type="ECO:0000256" key="10">
    <source>
        <dbReference type="ARBA" id="ARBA00023160"/>
    </source>
</evidence>
<name>A0A9Q0GPU6_9MAGN</name>
<accession>A0A9Q0GPU6</accession>
<evidence type="ECO:0000256" key="2">
    <source>
        <dbReference type="ARBA" id="ARBA00006500"/>
    </source>
</evidence>
<dbReference type="CDD" id="cd00586">
    <property type="entry name" value="4HBT"/>
    <property type="match status" value="1"/>
</dbReference>
<comment type="subcellular location">
    <subcellularLocation>
        <location evidence="1 11">Plastid</location>
        <location evidence="1 11">Chloroplast</location>
    </subcellularLocation>
</comment>
<dbReference type="InterPro" id="IPR049427">
    <property type="entry name" value="Acyl-ACP_TE_C"/>
</dbReference>
<reference evidence="14" key="1">
    <citation type="journal article" date="2023" name="Plant J.">
        <title>The genome of the king protea, Protea cynaroides.</title>
        <authorList>
            <person name="Chang J."/>
            <person name="Duong T.A."/>
            <person name="Schoeman C."/>
            <person name="Ma X."/>
            <person name="Roodt D."/>
            <person name="Barker N."/>
            <person name="Li Z."/>
            <person name="Van de Peer Y."/>
            <person name="Mizrachi E."/>
        </authorList>
    </citation>
    <scope>NUCLEOTIDE SEQUENCE</scope>
    <source>
        <tissue evidence="14">Young leaves</tissue>
    </source>
</reference>
<evidence type="ECO:0000313" key="15">
    <source>
        <dbReference type="Proteomes" id="UP001141806"/>
    </source>
</evidence>
<keyword evidence="3 11" id="KW-0444">Lipid biosynthesis</keyword>
<feature type="domain" description="Acyl-ACP thioesterase-like C-terminal" evidence="13">
    <location>
        <begin position="285"/>
        <end position="387"/>
    </location>
</feature>
<evidence type="ECO:0000259" key="12">
    <source>
        <dbReference type="Pfam" id="PF01643"/>
    </source>
</evidence>
<dbReference type="SUPFAM" id="SSF54637">
    <property type="entry name" value="Thioesterase/thiol ester dehydrase-isomerase"/>
    <property type="match status" value="2"/>
</dbReference>
<evidence type="ECO:0000256" key="6">
    <source>
        <dbReference type="ARBA" id="ARBA00022801"/>
    </source>
</evidence>
<dbReference type="GO" id="GO:0016297">
    <property type="term" value="F:fatty acyl-[ACP] hydrolase activity"/>
    <property type="evidence" value="ECO:0007669"/>
    <property type="project" value="InterPro"/>
</dbReference>
<dbReference type="AlphaFoldDB" id="A0A9Q0GPU6"/>
<comment type="similarity">
    <text evidence="2 11">Belongs to the acyl-ACP thioesterase family.</text>
</comment>
<comment type="function">
    <text evidence="11">Plays an essential role in chain termination during de novo fatty acid synthesis.</text>
</comment>
<evidence type="ECO:0000259" key="13">
    <source>
        <dbReference type="Pfam" id="PF20791"/>
    </source>
</evidence>
<dbReference type="GO" id="GO:0009507">
    <property type="term" value="C:chloroplast"/>
    <property type="evidence" value="ECO:0007669"/>
    <property type="project" value="UniProtKB-SubCell"/>
</dbReference>